<gene>
    <name evidence="2" type="ORF">BCV69DRAFT_280181</name>
</gene>
<keyword evidence="3" id="KW-1185">Reference proteome</keyword>
<evidence type="ECO:0000256" key="1">
    <source>
        <dbReference type="SAM" id="MobiDB-lite"/>
    </source>
</evidence>
<feature type="region of interest" description="Disordered" evidence="1">
    <location>
        <begin position="54"/>
        <end position="77"/>
    </location>
</feature>
<dbReference type="Proteomes" id="UP000245942">
    <property type="component" value="Unassembled WGS sequence"/>
</dbReference>
<name>A0A316UG36_9BASI</name>
<proteinExistence type="predicted"/>
<dbReference type="EMBL" id="KZ819321">
    <property type="protein sequence ID" value="PWN24287.1"/>
    <property type="molecule type" value="Genomic_DNA"/>
</dbReference>
<dbReference type="AlphaFoldDB" id="A0A316UG36"/>
<protein>
    <submittedName>
        <fullName evidence="2">Uncharacterized protein</fullName>
    </submittedName>
</protein>
<evidence type="ECO:0000313" key="2">
    <source>
        <dbReference type="EMBL" id="PWN24287.1"/>
    </source>
</evidence>
<sequence length="215" mass="22408">MDRARKGGRRSDLIGSDRMSFSVTCPSSWQSWIGYFRDQGFDCIDANLDFEPKTGGGGGAGTGSSSSSSEGDGGAVTGKVQGEEHKILADELTSQIRLSSLQRSPLLFIHAAPSTSLLGLGSSSSSPSPISILHAHLTTRPFISGLIIVENSTGEALSQAQKVGEAAGSGSGSASGSGEKILEEMKSKLGGRLLVVKDSEEGIKEGERWMVEKGF</sequence>
<dbReference type="OrthoDB" id="3358788at2759"/>
<dbReference type="RefSeq" id="XP_025351447.1">
    <property type="nucleotide sequence ID" value="XM_025491523.1"/>
</dbReference>
<accession>A0A316UG36</accession>
<organism evidence="2 3">
    <name type="scientific">Pseudomicrostroma glucosiphilum</name>
    <dbReference type="NCBI Taxonomy" id="1684307"/>
    <lineage>
        <taxon>Eukaryota</taxon>
        <taxon>Fungi</taxon>
        <taxon>Dikarya</taxon>
        <taxon>Basidiomycota</taxon>
        <taxon>Ustilaginomycotina</taxon>
        <taxon>Exobasidiomycetes</taxon>
        <taxon>Microstromatales</taxon>
        <taxon>Microstromatales incertae sedis</taxon>
        <taxon>Pseudomicrostroma</taxon>
    </lineage>
</organism>
<dbReference type="GeneID" id="37013257"/>
<evidence type="ECO:0000313" key="3">
    <source>
        <dbReference type="Proteomes" id="UP000245942"/>
    </source>
</evidence>
<reference evidence="2 3" key="1">
    <citation type="journal article" date="2018" name="Mol. Biol. Evol.">
        <title>Broad Genomic Sampling Reveals a Smut Pathogenic Ancestry of the Fungal Clade Ustilaginomycotina.</title>
        <authorList>
            <person name="Kijpornyongpan T."/>
            <person name="Mondo S.J."/>
            <person name="Barry K."/>
            <person name="Sandor L."/>
            <person name="Lee J."/>
            <person name="Lipzen A."/>
            <person name="Pangilinan J."/>
            <person name="LaButti K."/>
            <person name="Hainaut M."/>
            <person name="Henrissat B."/>
            <person name="Grigoriev I.V."/>
            <person name="Spatafora J.W."/>
            <person name="Aime M.C."/>
        </authorList>
    </citation>
    <scope>NUCLEOTIDE SEQUENCE [LARGE SCALE GENOMIC DNA]</scope>
    <source>
        <strain evidence="2 3">MCA 4718</strain>
    </source>
</reference>